<gene>
    <name evidence="8" type="ORF">KDB89_02190</name>
</gene>
<dbReference type="InterPro" id="IPR013249">
    <property type="entry name" value="RNA_pol_sigma70_r4_t2"/>
</dbReference>
<comment type="similarity">
    <text evidence="1">Belongs to the sigma-70 factor family. ECF subfamily.</text>
</comment>
<keyword evidence="3" id="KW-0731">Sigma factor</keyword>
<dbReference type="InterPro" id="IPR014325">
    <property type="entry name" value="RNA_pol_sigma-E_actinobac"/>
</dbReference>
<accession>A0ABX8SIW6</accession>
<evidence type="ECO:0000256" key="3">
    <source>
        <dbReference type="ARBA" id="ARBA00023082"/>
    </source>
</evidence>
<evidence type="ECO:0000256" key="4">
    <source>
        <dbReference type="ARBA" id="ARBA00023125"/>
    </source>
</evidence>
<feature type="domain" description="RNA polymerase sigma-70 region 2" evidence="6">
    <location>
        <begin position="25"/>
        <end position="89"/>
    </location>
</feature>
<evidence type="ECO:0000313" key="8">
    <source>
        <dbReference type="EMBL" id="QXT63316.1"/>
    </source>
</evidence>
<keyword evidence="2" id="KW-0805">Transcription regulation</keyword>
<sequence>MTDTIPAPDRALALDDGRDFDRFVAARAGRLYRAAWFLTSDPHKAEDLVQTALAKAFGRYLMLPDDEAFEAYVRTTLYRTYVSWWRRRWNAEVPTAELPEGPTAGTDATTRLDLARALDALPKMQRAVLVLRYFEDRSVTETAELLGVSESTVKTHASRGCAALRGSHHLSQENR</sequence>
<name>A0ABX8SIW6_9ACTN</name>
<keyword evidence="5" id="KW-0804">Transcription</keyword>
<organism evidence="8 9">
    <name type="scientific">Tessaracoccus palaemonis</name>
    <dbReference type="NCBI Taxonomy" id="2829499"/>
    <lineage>
        <taxon>Bacteria</taxon>
        <taxon>Bacillati</taxon>
        <taxon>Actinomycetota</taxon>
        <taxon>Actinomycetes</taxon>
        <taxon>Propionibacteriales</taxon>
        <taxon>Propionibacteriaceae</taxon>
        <taxon>Tessaracoccus</taxon>
    </lineage>
</organism>
<dbReference type="CDD" id="cd06171">
    <property type="entry name" value="Sigma70_r4"/>
    <property type="match status" value="1"/>
</dbReference>
<dbReference type="NCBIfam" id="TIGR02983">
    <property type="entry name" value="SigE-fam_strep"/>
    <property type="match status" value="1"/>
</dbReference>
<dbReference type="NCBIfam" id="TIGR02937">
    <property type="entry name" value="sigma70-ECF"/>
    <property type="match status" value="1"/>
</dbReference>
<evidence type="ECO:0000256" key="2">
    <source>
        <dbReference type="ARBA" id="ARBA00023015"/>
    </source>
</evidence>
<evidence type="ECO:0000256" key="1">
    <source>
        <dbReference type="ARBA" id="ARBA00010641"/>
    </source>
</evidence>
<dbReference type="InterPro" id="IPR014284">
    <property type="entry name" value="RNA_pol_sigma-70_dom"/>
</dbReference>
<evidence type="ECO:0000256" key="5">
    <source>
        <dbReference type="ARBA" id="ARBA00023163"/>
    </source>
</evidence>
<dbReference type="PANTHER" id="PTHR43133:SF50">
    <property type="entry name" value="ECF RNA POLYMERASE SIGMA FACTOR SIGM"/>
    <property type="match status" value="1"/>
</dbReference>
<dbReference type="InterPro" id="IPR007627">
    <property type="entry name" value="RNA_pol_sigma70_r2"/>
</dbReference>
<evidence type="ECO:0000259" key="6">
    <source>
        <dbReference type="Pfam" id="PF04542"/>
    </source>
</evidence>
<keyword evidence="9" id="KW-1185">Reference proteome</keyword>
<reference evidence="8 9" key="1">
    <citation type="submission" date="2021-07" db="EMBL/GenBank/DDBJ databases">
        <title>complete genome sequencing of Tessaracoccus sp.J1M15.</title>
        <authorList>
            <person name="Bae J.-W."/>
            <person name="Kim D.-y."/>
        </authorList>
    </citation>
    <scope>NUCLEOTIDE SEQUENCE [LARGE SCALE GENOMIC DNA]</scope>
    <source>
        <strain evidence="8 9">J1M15</strain>
    </source>
</reference>
<proteinExistence type="inferred from homology"/>
<dbReference type="EMBL" id="CP079216">
    <property type="protein sequence ID" value="QXT63316.1"/>
    <property type="molecule type" value="Genomic_DNA"/>
</dbReference>
<feature type="domain" description="RNA polymerase sigma factor 70 region 4 type 2" evidence="7">
    <location>
        <begin position="112"/>
        <end position="164"/>
    </location>
</feature>
<dbReference type="Proteomes" id="UP000824504">
    <property type="component" value="Chromosome"/>
</dbReference>
<keyword evidence="4" id="KW-0238">DNA-binding</keyword>
<dbReference type="InterPro" id="IPR039425">
    <property type="entry name" value="RNA_pol_sigma-70-like"/>
</dbReference>
<protein>
    <submittedName>
        <fullName evidence="8">SigE family RNA polymerase sigma factor</fullName>
    </submittedName>
</protein>
<evidence type="ECO:0000313" key="9">
    <source>
        <dbReference type="Proteomes" id="UP000824504"/>
    </source>
</evidence>
<dbReference type="Pfam" id="PF04542">
    <property type="entry name" value="Sigma70_r2"/>
    <property type="match status" value="1"/>
</dbReference>
<dbReference type="RefSeq" id="WP_219083098.1">
    <property type="nucleotide sequence ID" value="NZ_CP079216.1"/>
</dbReference>
<dbReference type="Pfam" id="PF08281">
    <property type="entry name" value="Sigma70_r4_2"/>
    <property type="match status" value="1"/>
</dbReference>
<dbReference type="PANTHER" id="PTHR43133">
    <property type="entry name" value="RNA POLYMERASE ECF-TYPE SIGMA FACTO"/>
    <property type="match status" value="1"/>
</dbReference>
<evidence type="ECO:0000259" key="7">
    <source>
        <dbReference type="Pfam" id="PF08281"/>
    </source>
</evidence>